<feature type="compositionally biased region" description="Polar residues" evidence="1">
    <location>
        <begin position="239"/>
        <end position="250"/>
    </location>
</feature>
<accession>A0A5J9UVR0</accession>
<comment type="caution">
    <text evidence="3">The sequence shown here is derived from an EMBL/GenBank/DDBJ whole genome shotgun (WGS) entry which is preliminary data.</text>
</comment>
<feature type="region of interest" description="Disordered" evidence="1">
    <location>
        <begin position="230"/>
        <end position="251"/>
    </location>
</feature>
<name>A0A5J9UVR0_9POAL</name>
<dbReference type="EMBL" id="RWGY01000013">
    <property type="protein sequence ID" value="TVU27120.1"/>
    <property type="molecule type" value="Genomic_DNA"/>
</dbReference>
<evidence type="ECO:0000313" key="3">
    <source>
        <dbReference type="EMBL" id="TVU27120.1"/>
    </source>
</evidence>
<evidence type="ECO:0008006" key="5">
    <source>
        <dbReference type="Google" id="ProtNLM"/>
    </source>
</evidence>
<dbReference type="Proteomes" id="UP000324897">
    <property type="component" value="Chromosome 2"/>
</dbReference>
<organism evidence="3 4">
    <name type="scientific">Eragrostis curvula</name>
    <name type="common">weeping love grass</name>
    <dbReference type="NCBI Taxonomy" id="38414"/>
    <lineage>
        <taxon>Eukaryota</taxon>
        <taxon>Viridiplantae</taxon>
        <taxon>Streptophyta</taxon>
        <taxon>Embryophyta</taxon>
        <taxon>Tracheophyta</taxon>
        <taxon>Spermatophyta</taxon>
        <taxon>Magnoliopsida</taxon>
        <taxon>Liliopsida</taxon>
        <taxon>Poales</taxon>
        <taxon>Poaceae</taxon>
        <taxon>PACMAD clade</taxon>
        <taxon>Chloridoideae</taxon>
        <taxon>Eragrostideae</taxon>
        <taxon>Eragrostidinae</taxon>
        <taxon>Eragrostis</taxon>
    </lineage>
</organism>
<gene>
    <name evidence="3" type="ORF">EJB05_29700</name>
    <name evidence="2" type="ORF">EJB05_51882</name>
</gene>
<sequence>MYEYHRRKNENLVFANFFKWKFSYAAKDLMDCFKFIRRLPLCMFSGIDDNDIALLLTQLTTMDADLRDIDNDALNFVFGISSPPKVKSEYYHNGVAAAHKLKKHMNLCLQTMKSIKLSLKLKAFGTRDEVKEYLLMQSRTVICTSSSCSNLNSMLSRLNRKDGHLIDLIVADVSSGEPSDDLLDLLFLPEIRNTALTTGITLQDSLSKKLSSEKLASINTKRHQFTKQYQCKERDMTPTDPTQQASSKPLTWTGIPKDMLATIRDQGDRDTCSLHSLLAGTQTLYRLDAAADKPQRTYTIELCVEDMESQYITRTGTEIGCELSDSEKGQSRAEHGLEILKQHGVLGKGKSSNEKVPVAFRISSFRGYHKEDSTEVYNLLKTGKVMIGNFRLSRNFFNLNPRKVYEFNARRPVVNPKNKLVRSHAIMFVGVLPSESSENEIAEQSELVYQNSAGKLFGEGGFGIVKFSSAKGFYQLIL</sequence>
<evidence type="ECO:0000256" key="1">
    <source>
        <dbReference type="SAM" id="MobiDB-lite"/>
    </source>
</evidence>
<dbReference type="Gene3D" id="3.90.70.10">
    <property type="entry name" value="Cysteine proteinases"/>
    <property type="match status" value="1"/>
</dbReference>
<keyword evidence="4" id="KW-1185">Reference proteome</keyword>
<evidence type="ECO:0000313" key="2">
    <source>
        <dbReference type="EMBL" id="TVU02615.1"/>
    </source>
</evidence>
<evidence type="ECO:0000313" key="4">
    <source>
        <dbReference type="Proteomes" id="UP000324897"/>
    </source>
</evidence>
<dbReference type="Gramene" id="TVU02615">
    <property type="protein sequence ID" value="TVU02615"/>
    <property type="gene ID" value="EJB05_51882"/>
</dbReference>
<reference evidence="3 4" key="1">
    <citation type="journal article" date="2019" name="Sci. Rep.">
        <title>A high-quality genome of Eragrostis curvula grass provides insights into Poaceae evolution and supports new strategies to enhance forage quality.</title>
        <authorList>
            <person name="Carballo J."/>
            <person name="Santos B.A.C.M."/>
            <person name="Zappacosta D."/>
            <person name="Garbus I."/>
            <person name="Selva J.P."/>
            <person name="Gallo C.A."/>
            <person name="Diaz A."/>
            <person name="Albertini E."/>
            <person name="Caccamo M."/>
            <person name="Echenique V."/>
        </authorList>
    </citation>
    <scope>NUCLEOTIDE SEQUENCE [LARGE SCALE GENOMIC DNA]</scope>
    <source>
        <strain evidence="4">cv. Victoria</strain>
        <tissue evidence="3">Leaf</tissue>
    </source>
</reference>
<dbReference type="Gramene" id="TVU27120">
    <property type="protein sequence ID" value="TVU27120"/>
    <property type="gene ID" value="EJB05_29700"/>
</dbReference>
<protein>
    <recommendedName>
        <fullName evidence="5">Peptidase C1A papain C-terminal domain-containing protein</fullName>
    </recommendedName>
</protein>
<dbReference type="AlphaFoldDB" id="A0A5J9UVR0"/>
<dbReference type="EMBL" id="RWGY01000305">
    <property type="protein sequence ID" value="TVU02615.1"/>
    <property type="molecule type" value="Genomic_DNA"/>
</dbReference>
<proteinExistence type="predicted"/>